<evidence type="ECO:0000256" key="7">
    <source>
        <dbReference type="ARBA" id="ARBA00023054"/>
    </source>
</evidence>
<feature type="region of interest" description="Disordered" evidence="10">
    <location>
        <begin position="175"/>
        <end position="194"/>
    </location>
</feature>
<feature type="compositionally biased region" description="Polar residues" evidence="10">
    <location>
        <begin position="1"/>
        <end position="10"/>
    </location>
</feature>
<evidence type="ECO:0000256" key="5">
    <source>
        <dbReference type="ARBA" id="ARBA00019827"/>
    </source>
</evidence>
<evidence type="ECO:0000313" key="12">
    <source>
        <dbReference type="Proteomes" id="UP001219355"/>
    </source>
</evidence>
<reference evidence="11" key="1">
    <citation type="submission" date="2023-03" db="EMBL/GenBank/DDBJ databases">
        <title>Emydomyces testavorans Genome Sequence.</title>
        <authorList>
            <person name="Hoyer L."/>
        </authorList>
    </citation>
    <scope>NUCLEOTIDE SEQUENCE</scope>
    <source>
        <strain evidence="11">16-2883</strain>
    </source>
</reference>
<feature type="region of interest" description="Disordered" evidence="10">
    <location>
        <begin position="1"/>
        <end position="50"/>
    </location>
</feature>
<evidence type="ECO:0000256" key="3">
    <source>
        <dbReference type="ARBA" id="ARBA00006916"/>
    </source>
</evidence>
<dbReference type="GO" id="GO:0000462">
    <property type="term" value="P:maturation of SSU-rRNA from tricistronic rRNA transcript (SSU-rRNA, 5.8S rRNA, LSU-rRNA)"/>
    <property type="evidence" value="ECO:0007669"/>
    <property type="project" value="TreeGrafter"/>
</dbReference>
<dbReference type="Proteomes" id="UP001219355">
    <property type="component" value="Chromosome 1"/>
</dbReference>
<dbReference type="Pfam" id="PF10153">
    <property type="entry name" value="Efg1"/>
    <property type="match status" value="1"/>
</dbReference>
<gene>
    <name evidence="11" type="primary">EFG1</name>
    <name evidence="11" type="ORF">PRK78_000770</name>
</gene>
<evidence type="ECO:0000256" key="1">
    <source>
        <dbReference type="ARBA" id="ARBA00002773"/>
    </source>
</evidence>
<evidence type="ECO:0000256" key="4">
    <source>
        <dbReference type="ARBA" id="ARBA00018689"/>
    </source>
</evidence>
<dbReference type="AlphaFoldDB" id="A0AAF0DCL1"/>
<dbReference type="InterPro" id="IPR050786">
    <property type="entry name" value="EFG1_rRNA-proc"/>
</dbReference>
<evidence type="ECO:0000256" key="2">
    <source>
        <dbReference type="ARBA" id="ARBA00004604"/>
    </source>
</evidence>
<protein>
    <recommendedName>
        <fullName evidence="4">rRNA-processing protein EFG1</fullName>
    </recommendedName>
    <alternativeName>
        <fullName evidence="5">rRNA-processing protein efg1</fullName>
    </alternativeName>
</protein>
<evidence type="ECO:0000256" key="9">
    <source>
        <dbReference type="SAM" id="Coils"/>
    </source>
</evidence>
<dbReference type="PANTHER" id="PTHR33911">
    <property type="entry name" value="RRNA-PROCESSING PROTEIN EFG1"/>
    <property type="match status" value="1"/>
</dbReference>
<organism evidence="11 12">
    <name type="scientific">Emydomyces testavorans</name>
    <dbReference type="NCBI Taxonomy" id="2070801"/>
    <lineage>
        <taxon>Eukaryota</taxon>
        <taxon>Fungi</taxon>
        <taxon>Dikarya</taxon>
        <taxon>Ascomycota</taxon>
        <taxon>Pezizomycotina</taxon>
        <taxon>Eurotiomycetes</taxon>
        <taxon>Eurotiomycetidae</taxon>
        <taxon>Onygenales</taxon>
        <taxon>Nannizziopsiaceae</taxon>
        <taxon>Emydomyces</taxon>
    </lineage>
</organism>
<dbReference type="InterPro" id="IPR019310">
    <property type="entry name" value="Efg1"/>
</dbReference>
<evidence type="ECO:0000256" key="6">
    <source>
        <dbReference type="ARBA" id="ARBA00022552"/>
    </source>
</evidence>
<name>A0AAF0DCL1_9EURO</name>
<feature type="region of interest" description="Disordered" evidence="10">
    <location>
        <begin position="228"/>
        <end position="302"/>
    </location>
</feature>
<dbReference type="EMBL" id="CP120627">
    <property type="protein sequence ID" value="WEW55341.1"/>
    <property type="molecule type" value="Genomic_DNA"/>
</dbReference>
<dbReference type="GO" id="GO:0005730">
    <property type="term" value="C:nucleolus"/>
    <property type="evidence" value="ECO:0007669"/>
    <property type="project" value="UniProtKB-SubCell"/>
</dbReference>
<feature type="compositionally biased region" description="Basic residues" evidence="10">
    <location>
        <begin position="26"/>
        <end position="42"/>
    </location>
</feature>
<keyword evidence="8" id="KW-0539">Nucleus</keyword>
<comment type="function">
    <text evidence="1">Involved in rRNA processing.</text>
</comment>
<proteinExistence type="inferred from homology"/>
<evidence type="ECO:0000256" key="8">
    <source>
        <dbReference type="ARBA" id="ARBA00023242"/>
    </source>
</evidence>
<dbReference type="PANTHER" id="PTHR33911:SF1">
    <property type="entry name" value="RRNA-PROCESSING PROTEIN EFG1"/>
    <property type="match status" value="1"/>
</dbReference>
<feature type="coiled-coil region" evidence="9">
    <location>
        <begin position="72"/>
        <end position="130"/>
    </location>
</feature>
<evidence type="ECO:0000256" key="10">
    <source>
        <dbReference type="SAM" id="MobiDB-lite"/>
    </source>
</evidence>
<evidence type="ECO:0000313" key="11">
    <source>
        <dbReference type="EMBL" id="WEW55341.1"/>
    </source>
</evidence>
<keyword evidence="6" id="KW-0698">rRNA processing</keyword>
<accession>A0AAF0DCL1</accession>
<dbReference type="GO" id="GO:0030688">
    <property type="term" value="C:preribosome, small subunit precursor"/>
    <property type="evidence" value="ECO:0007669"/>
    <property type="project" value="TreeGrafter"/>
</dbReference>
<feature type="compositionally biased region" description="Basic and acidic residues" evidence="10">
    <location>
        <begin position="253"/>
        <end position="268"/>
    </location>
</feature>
<sequence>MSLHNETQSSPKKRRLDPFSSPNPKPIKRQHLSTQQSHRHNTRPGTNELKTRIRDIKRLLNKKTDDLPADIRVAKERELAECQRDLDKAELKKLRSKMIQKYHFVRFLERKRASKELKRLEAQRQKLENDNNLDAYTREKGLKSLNKRIKTTEIDLNYTLYSPLTQKYISLYPTERRKQQQQQQPPEPEESNVIYTESGEKPPLWYAVKQSMVDGTLELLRDGKLGVGLSGEKQTHPKDGADTMSLLVRSKQKQPELKPKWNGGDDVRRRKSSGKSGHAGWESRNGREAKEDDSESDGGFFE</sequence>
<comment type="subcellular location">
    <subcellularLocation>
        <location evidence="2">Nucleus</location>
        <location evidence="2">Nucleolus</location>
    </subcellularLocation>
</comment>
<comment type="similarity">
    <text evidence="3">Belongs to the EFG1 family.</text>
</comment>
<keyword evidence="7 9" id="KW-0175">Coiled coil</keyword>
<keyword evidence="12" id="KW-1185">Reference proteome</keyword>